<dbReference type="RefSeq" id="WP_092177607.1">
    <property type="nucleotide sequence ID" value="NZ_FNZH01000007.1"/>
</dbReference>
<evidence type="ECO:0000313" key="1">
    <source>
        <dbReference type="EMBL" id="SEJ66139.1"/>
    </source>
</evidence>
<sequence length="222" mass="25390">MTKTIKIYTKLLLLFSLIYLIGCSKDDDVSPEEEPVTEEVRIGFELVNIISPDSILVWTNEDILTQEQFDSIQLPTTWRKNEPREGMPNFARFLRSPNASQDGDFTTAEHFGYNWLFNAQIVEMDVSLPGNDQGLLAGRYIAKFHEVTFDAGRTLSVLISPDGEEYILISRDANRTTDIPIIPDDWQIEERLITEELTLELPNPTLNIRAENNQDSWQGPIE</sequence>
<gene>
    <name evidence="1" type="ORF">SAMN05192553_107142</name>
</gene>
<dbReference type="STRING" id="1416801.SAMN05192553_107142"/>
<keyword evidence="2" id="KW-1185">Reference proteome</keyword>
<reference evidence="2" key="1">
    <citation type="submission" date="2016-10" db="EMBL/GenBank/DDBJ databases">
        <authorList>
            <person name="Varghese N."/>
            <person name="Submissions S."/>
        </authorList>
    </citation>
    <scope>NUCLEOTIDE SEQUENCE [LARGE SCALE GENOMIC DNA]</scope>
    <source>
        <strain evidence="2">IBRC-M 10761</strain>
    </source>
</reference>
<dbReference type="OrthoDB" id="9930390at2"/>
<dbReference type="AlphaFoldDB" id="A0A1H7AKL8"/>
<dbReference type="EMBL" id="FNZH01000007">
    <property type="protein sequence ID" value="SEJ66139.1"/>
    <property type="molecule type" value="Genomic_DNA"/>
</dbReference>
<proteinExistence type="predicted"/>
<dbReference type="Proteomes" id="UP000199403">
    <property type="component" value="Unassembled WGS sequence"/>
</dbReference>
<evidence type="ECO:0000313" key="2">
    <source>
        <dbReference type="Proteomes" id="UP000199403"/>
    </source>
</evidence>
<protein>
    <submittedName>
        <fullName evidence="1">Uncharacterized protein</fullName>
    </submittedName>
</protein>
<name>A0A1H7AKL8_9BACT</name>
<organism evidence="1 2">
    <name type="scientific">Cyclobacterium xiamenense</name>
    <dbReference type="NCBI Taxonomy" id="1297121"/>
    <lineage>
        <taxon>Bacteria</taxon>
        <taxon>Pseudomonadati</taxon>
        <taxon>Bacteroidota</taxon>
        <taxon>Cytophagia</taxon>
        <taxon>Cytophagales</taxon>
        <taxon>Cyclobacteriaceae</taxon>
        <taxon>Cyclobacterium</taxon>
    </lineage>
</organism>
<accession>A0A1H7AKL8</accession>